<reference evidence="1" key="1">
    <citation type="journal article" date="2023" name="Plant J.">
        <title>The genome of the king protea, Protea cynaroides.</title>
        <authorList>
            <person name="Chang J."/>
            <person name="Duong T.A."/>
            <person name="Schoeman C."/>
            <person name="Ma X."/>
            <person name="Roodt D."/>
            <person name="Barker N."/>
            <person name="Li Z."/>
            <person name="Van de Peer Y."/>
            <person name="Mizrachi E."/>
        </authorList>
    </citation>
    <scope>NUCLEOTIDE SEQUENCE</scope>
    <source>
        <tissue evidence="1">Young leaves</tissue>
    </source>
</reference>
<accession>A0A9Q0KX99</accession>
<proteinExistence type="predicted"/>
<comment type="caution">
    <text evidence="1">The sequence shown here is derived from an EMBL/GenBank/DDBJ whole genome shotgun (WGS) entry which is preliminary data.</text>
</comment>
<keyword evidence="2" id="KW-1185">Reference proteome</keyword>
<protein>
    <submittedName>
        <fullName evidence="1">Uncharacterized protein</fullName>
    </submittedName>
</protein>
<organism evidence="1 2">
    <name type="scientific">Protea cynaroides</name>
    <dbReference type="NCBI Taxonomy" id="273540"/>
    <lineage>
        <taxon>Eukaryota</taxon>
        <taxon>Viridiplantae</taxon>
        <taxon>Streptophyta</taxon>
        <taxon>Embryophyta</taxon>
        <taxon>Tracheophyta</taxon>
        <taxon>Spermatophyta</taxon>
        <taxon>Magnoliopsida</taxon>
        <taxon>Proteales</taxon>
        <taxon>Proteaceae</taxon>
        <taxon>Protea</taxon>
    </lineage>
</organism>
<evidence type="ECO:0000313" key="1">
    <source>
        <dbReference type="EMBL" id="KAJ4978386.1"/>
    </source>
</evidence>
<gene>
    <name evidence="1" type="ORF">NE237_009166</name>
</gene>
<sequence>MSPSSGNPLVEEGRDPIVDERCAGVKGAATSVGNRIAGLRTFNPSRIMTASRFSSVRVPTVVDETIHDRNLNEIRSTVSAIIGESNHDRNPNSLKTRVSEPDIGAVVGDFNLNSRVLVDGHGDPLSVGVEYQSTRVSVGAQGAPHAVGIITQNPNPFVVGLSSSDPMLMEAGIRHNSMAVVLHQGPLMPAAQHENDLRRVAHKRLRWTWRERDKSTVSNGVGTSEGPAENIYATSGDCSNSITAELGVNINRASLIAAQSFADVARGFHDALVEGLAKPTSVAEDHGKEAATNVGVEKEGTDVPLQQVAIVEKDGVAGLPVQGRAISQNPYVPVDLGVKQSWANVYDWNVSEILNDEGTDSFHEEKVEDLNHSHLATPPGSDSRMLLQSSILLCMVQAVVESLEQL</sequence>
<dbReference type="Proteomes" id="UP001141806">
    <property type="component" value="Unassembled WGS sequence"/>
</dbReference>
<evidence type="ECO:0000313" key="2">
    <source>
        <dbReference type="Proteomes" id="UP001141806"/>
    </source>
</evidence>
<name>A0A9Q0KX99_9MAGN</name>
<dbReference type="EMBL" id="JAMYWD010000002">
    <property type="protein sequence ID" value="KAJ4978386.1"/>
    <property type="molecule type" value="Genomic_DNA"/>
</dbReference>
<dbReference type="AlphaFoldDB" id="A0A9Q0KX99"/>